<evidence type="ECO:0000313" key="1">
    <source>
        <dbReference type="EMBL" id="SHJ94730.1"/>
    </source>
</evidence>
<dbReference type="STRING" id="156994.SAMN04488028_102247"/>
<evidence type="ECO:0000313" key="2">
    <source>
        <dbReference type="Proteomes" id="UP000184474"/>
    </source>
</evidence>
<name>A0A1M6NG89_REIAG</name>
<evidence type="ECO:0008006" key="3">
    <source>
        <dbReference type="Google" id="ProtNLM"/>
    </source>
</evidence>
<reference evidence="2" key="1">
    <citation type="submission" date="2016-11" db="EMBL/GenBank/DDBJ databases">
        <authorList>
            <person name="Varghese N."/>
            <person name="Submissions S."/>
        </authorList>
    </citation>
    <scope>NUCLEOTIDE SEQUENCE [LARGE SCALE GENOMIC DNA]</scope>
    <source>
        <strain evidence="2">DSM 26134</strain>
    </source>
</reference>
<sequence>MNSFYEKEGFVTANIDLSDKSMYIKWAKLSNDSVIEECCLAQIEQVKNGVIRMYLDVSDAVGVPKQERQKWFETVLFPAFSEHGLKVAVTILPASAITKLASKKWVETSSPFSFDMFEAKDLASAKELAKGY</sequence>
<accession>A0A1M6NG89</accession>
<dbReference type="AlphaFoldDB" id="A0A1M6NG89"/>
<dbReference type="EMBL" id="FRAA01000002">
    <property type="protein sequence ID" value="SHJ94730.1"/>
    <property type="molecule type" value="Genomic_DNA"/>
</dbReference>
<proteinExistence type="predicted"/>
<gene>
    <name evidence="1" type="ORF">SAMN04488028_102247</name>
</gene>
<keyword evidence="2" id="KW-1185">Reference proteome</keyword>
<organism evidence="1 2">
    <name type="scientific">Reichenbachiella agariperforans</name>
    <dbReference type="NCBI Taxonomy" id="156994"/>
    <lineage>
        <taxon>Bacteria</taxon>
        <taxon>Pseudomonadati</taxon>
        <taxon>Bacteroidota</taxon>
        <taxon>Cytophagia</taxon>
        <taxon>Cytophagales</taxon>
        <taxon>Reichenbachiellaceae</taxon>
        <taxon>Reichenbachiella</taxon>
    </lineage>
</organism>
<dbReference type="Proteomes" id="UP000184474">
    <property type="component" value="Unassembled WGS sequence"/>
</dbReference>
<dbReference type="RefSeq" id="WP_073121094.1">
    <property type="nucleotide sequence ID" value="NZ_FRAA01000002.1"/>
</dbReference>
<protein>
    <recommendedName>
        <fullName evidence="3">STAS/SEC14 domain-containing protein</fullName>
    </recommendedName>
</protein>